<dbReference type="InterPro" id="IPR003660">
    <property type="entry name" value="HAMP_dom"/>
</dbReference>
<dbReference type="Gene3D" id="6.10.340.10">
    <property type="match status" value="1"/>
</dbReference>
<evidence type="ECO:0000256" key="2">
    <source>
        <dbReference type="ARBA" id="ARBA00004236"/>
    </source>
</evidence>
<dbReference type="SUPFAM" id="SSF55874">
    <property type="entry name" value="ATPase domain of HSP90 chaperone/DNA topoisomerase II/histidine kinase"/>
    <property type="match status" value="1"/>
</dbReference>
<name>A0A563E3W7_9MICO</name>
<dbReference type="SMART" id="SM00388">
    <property type="entry name" value="HisKA"/>
    <property type="match status" value="1"/>
</dbReference>
<dbReference type="GO" id="GO:0000155">
    <property type="term" value="F:phosphorelay sensor kinase activity"/>
    <property type="evidence" value="ECO:0007669"/>
    <property type="project" value="InterPro"/>
</dbReference>
<dbReference type="Gene3D" id="3.30.565.10">
    <property type="entry name" value="Histidine kinase-like ATPase, C-terminal domain"/>
    <property type="match status" value="1"/>
</dbReference>
<keyword evidence="9" id="KW-0902">Two-component regulatory system</keyword>
<reference evidence="14 15" key="1">
    <citation type="submission" date="2019-05" db="EMBL/GenBank/DDBJ databases">
        <authorList>
            <person name="Lee S.D."/>
        </authorList>
    </citation>
    <scope>NUCLEOTIDE SEQUENCE [LARGE SCALE GENOMIC DNA]</scope>
    <source>
        <strain evidence="14 15">C5-26</strain>
    </source>
</reference>
<keyword evidence="4" id="KW-0597">Phosphoprotein</keyword>
<evidence type="ECO:0000256" key="9">
    <source>
        <dbReference type="ARBA" id="ARBA00023012"/>
    </source>
</evidence>
<feature type="transmembrane region" description="Helical" evidence="11">
    <location>
        <begin position="72"/>
        <end position="90"/>
    </location>
</feature>
<dbReference type="InterPro" id="IPR003661">
    <property type="entry name" value="HisK_dim/P_dom"/>
</dbReference>
<dbReference type="PROSITE" id="PS50109">
    <property type="entry name" value="HIS_KIN"/>
    <property type="match status" value="1"/>
</dbReference>
<gene>
    <name evidence="14" type="ORF">FGL98_07380</name>
</gene>
<keyword evidence="15" id="KW-1185">Reference proteome</keyword>
<sequence>MSPRGPLTYIFRSGRPVLRVQLTLLYSGLFLGVLAAALFAAGVLYQHSAARAPNGASAASVGGSHAFDTGPAIIGLIAAVVAIAGAWWLAGRFLRPLRAIAATAQDISAANLNRRLHLSGPNDELTDLGRTLDDLFGRLEASFDAQRHFVANASHELRTPLAGQRTLLQVALADPDADAQSLRAVCEEALQLGGQQERLIEALLTLATSERGVERWEPVDLAEITGSVLAARQDAARHERLHIATTLNAAPTTGDPRLVASLVANLIDNALRHNVDDGHVSITTDSTPEQAVIKVSNTGPAIAGQEIERLFQPFQRTGANRVQHDGHGLGLAIVSAIAEAHAAALNAEPRPHGGLDVEVRFRKPGIASA</sequence>
<accession>A0A563E3W7</accession>
<evidence type="ECO:0000259" key="13">
    <source>
        <dbReference type="PROSITE" id="PS50885"/>
    </source>
</evidence>
<dbReference type="PRINTS" id="PR00344">
    <property type="entry name" value="BCTRLSENSOR"/>
</dbReference>
<evidence type="ECO:0000256" key="4">
    <source>
        <dbReference type="ARBA" id="ARBA00022553"/>
    </source>
</evidence>
<evidence type="ECO:0000313" key="15">
    <source>
        <dbReference type="Proteomes" id="UP000320244"/>
    </source>
</evidence>
<evidence type="ECO:0000256" key="10">
    <source>
        <dbReference type="ARBA" id="ARBA00023136"/>
    </source>
</evidence>
<evidence type="ECO:0000259" key="12">
    <source>
        <dbReference type="PROSITE" id="PS50109"/>
    </source>
</evidence>
<keyword evidence="6 11" id="KW-0812">Transmembrane</keyword>
<dbReference type="SMART" id="SM00304">
    <property type="entry name" value="HAMP"/>
    <property type="match status" value="1"/>
</dbReference>
<dbReference type="EMBL" id="VCQV01000007">
    <property type="protein sequence ID" value="TWP37220.1"/>
    <property type="molecule type" value="Genomic_DNA"/>
</dbReference>
<dbReference type="Pfam" id="PF00512">
    <property type="entry name" value="HisKA"/>
    <property type="match status" value="1"/>
</dbReference>
<dbReference type="Pfam" id="PF02518">
    <property type="entry name" value="HATPase_c"/>
    <property type="match status" value="1"/>
</dbReference>
<dbReference type="OrthoDB" id="9786919at2"/>
<protein>
    <recommendedName>
        <fullName evidence="3">histidine kinase</fullName>
        <ecNumber evidence="3">2.7.13.3</ecNumber>
    </recommendedName>
</protein>
<keyword evidence="10 11" id="KW-0472">Membrane</keyword>
<keyword evidence="7 14" id="KW-0418">Kinase</keyword>
<reference evidence="14 15" key="2">
    <citation type="submission" date="2019-08" db="EMBL/GenBank/DDBJ databases">
        <title>Jejuicoccus antrihumi gen. nov., sp. nov., a new member of the family Dermacoccaceae isolated from a cave.</title>
        <authorList>
            <person name="Schumann P."/>
            <person name="Kim I.S."/>
        </authorList>
    </citation>
    <scope>NUCLEOTIDE SEQUENCE [LARGE SCALE GENOMIC DNA]</scope>
    <source>
        <strain evidence="14 15">C5-26</strain>
    </source>
</reference>
<dbReference type="EC" id="2.7.13.3" evidence="3"/>
<evidence type="ECO:0000256" key="3">
    <source>
        <dbReference type="ARBA" id="ARBA00012438"/>
    </source>
</evidence>
<dbReference type="Pfam" id="PF00672">
    <property type="entry name" value="HAMP"/>
    <property type="match status" value="1"/>
</dbReference>
<dbReference type="PANTHER" id="PTHR45436">
    <property type="entry name" value="SENSOR HISTIDINE KINASE YKOH"/>
    <property type="match status" value="1"/>
</dbReference>
<dbReference type="CDD" id="cd06225">
    <property type="entry name" value="HAMP"/>
    <property type="match status" value="1"/>
</dbReference>
<comment type="subcellular location">
    <subcellularLocation>
        <location evidence="2">Cell membrane</location>
    </subcellularLocation>
</comment>
<dbReference type="CDD" id="cd00075">
    <property type="entry name" value="HATPase"/>
    <property type="match status" value="1"/>
</dbReference>
<keyword evidence="8 11" id="KW-1133">Transmembrane helix</keyword>
<dbReference type="Gene3D" id="1.10.287.130">
    <property type="match status" value="1"/>
</dbReference>
<feature type="transmembrane region" description="Helical" evidence="11">
    <location>
        <begin position="20"/>
        <end position="45"/>
    </location>
</feature>
<dbReference type="CDD" id="cd00082">
    <property type="entry name" value="HisKA"/>
    <property type="match status" value="1"/>
</dbReference>
<organism evidence="14 15">
    <name type="scientific">Leekyejoonella antrihumi</name>
    <dbReference type="NCBI Taxonomy" id="1660198"/>
    <lineage>
        <taxon>Bacteria</taxon>
        <taxon>Bacillati</taxon>
        <taxon>Actinomycetota</taxon>
        <taxon>Actinomycetes</taxon>
        <taxon>Micrococcales</taxon>
        <taxon>Dermacoccaceae</taxon>
        <taxon>Leekyejoonella</taxon>
    </lineage>
</organism>
<keyword evidence="5" id="KW-0808">Transferase</keyword>
<evidence type="ECO:0000256" key="7">
    <source>
        <dbReference type="ARBA" id="ARBA00022777"/>
    </source>
</evidence>
<dbReference type="InterPro" id="IPR004358">
    <property type="entry name" value="Sig_transdc_His_kin-like_C"/>
</dbReference>
<comment type="catalytic activity">
    <reaction evidence="1">
        <text>ATP + protein L-histidine = ADP + protein N-phospho-L-histidine.</text>
        <dbReference type="EC" id="2.7.13.3"/>
    </reaction>
</comment>
<dbReference type="InterPro" id="IPR005467">
    <property type="entry name" value="His_kinase_dom"/>
</dbReference>
<dbReference type="PANTHER" id="PTHR45436:SF5">
    <property type="entry name" value="SENSOR HISTIDINE KINASE TRCS"/>
    <property type="match status" value="1"/>
</dbReference>
<dbReference type="SUPFAM" id="SSF158472">
    <property type="entry name" value="HAMP domain-like"/>
    <property type="match status" value="1"/>
</dbReference>
<dbReference type="SUPFAM" id="SSF47384">
    <property type="entry name" value="Homodimeric domain of signal transducing histidine kinase"/>
    <property type="match status" value="1"/>
</dbReference>
<dbReference type="AlphaFoldDB" id="A0A563E3W7"/>
<evidence type="ECO:0000256" key="8">
    <source>
        <dbReference type="ARBA" id="ARBA00022989"/>
    </source>
</evidence>
<evidence type="ECO:0000256" key="11">
    <source>
        <dbReference type="SAM" id="Phobius"/>
    </source>
</evidence>
<evidence type="ECO:0000313" key="14">
    <source>
        <dbReference type="EMBL" id="TWP37220.1"/>
    </source>
</evidence>
<dbReference type="InterPro" id="IPR036097">
    <property type="entry name" value="HisK_dim/P_sf"/>
</dbReference>
<dbReference type="GO" id="GO:0005886">
    <property type="term" value="C:plasma membrane"/>
    <property type="evidence" value="ECO:0007669"/>
    <property type="project" value="UniProtKB-SubCell"/>
</dbReference>
<dbReference type="Proteomes" id="UP000320244">
    <property type="component" value="Unassembled WGS sequence"/>
</dbReference>
<dbReference type="RefSeq" id="WP_146316091.1">
    <property type="nucleotide sequence ID" value="NZ_VCQV01000007.1"/>
</dbReference>
<feature type="domain" description="Histidine kinase" evidence="12">
    <location>
        <begin position="152"/>
        <end position="365"/>
    </location>
</feature>
<comment type="caution">
    <text evidence="14">The sequence shown here is derived from an EMBL/GenBank/DDBJ whole genome shotgun (WGS) entry which is preliminary data.</text>
</comment>
<proteinExistence type="predicted"/>
<evidence type="ECO:0000256" key="1">
    <source>
        <dbReference type="ARBA" id="ARBA00000085"/>
    </source>
</evidence>
<dbReference type="SMART" id="SM00387">
    <property type="entry name" value="HATPase_c"/>
    <property type="match status" value="1"/>
</dbReference>
<dbReference type="PROSITE" id="PS50885">
    <property type="entry name" value="HAMP"/>
    <property type="match status" value="1"/>
</dbReference>
<feature type="domain" description="HAMP" evidence="13">
    <location>
        <begin position="91"/>
        <end position="144"/>
    </location>
</feature>
<dbReference type="InterPro" id="IPR050428">
    <property type="entry name" value="TCS_sensor_his_kinase"/>
</dbReference>
<evidence type="ECO:0000256" key="5">
    <source>
        <dbReference type="ARBA" id="ARBA00022679"/>
    </source>
</evidence>
<dbReference type="InterPro" id="IPR036890">
    <property type="entry name" value="HATPase_C_sf"/>
</dbReference>
<dbReference type="InterPro" id="IPR003594">
    <property type="entry name" value="HATPase_dom"/>
</dbReference>
<evidence type="ECO:0000256" key="6">
    <source>
        <dbReference type="ARBA" id="ARBA00022692"/>
    </source>
</evidence>